<dbReference type="InterPro" id="IPR036282">
    <property type="entry name" value="Glutathione-S-Trfase_C_sf"/>
</dbReference>
<dbReference type="SUPFAM" id="SSF52833">
    <property type="entry name" value="Thioredoxin-like"/>
    <property type="match status" value="1"/>
</dbReference>
<name>A0ABQ5KIV9_9EUKA</name>
<evidence type="ECO:0000313" key="4">
    <source>
        <dbReference type="EMBL" id="GKT32457.1"/>
    </source>
</evidence>
<dbReference type="EMBL" id="BQXS01009991">
    <property type="protein sequence ID" value="GKT32457.1"/>
    <property type="molecule type" value="Genomic_DNA"/>
</dbReference>
<dbReference type="Pfam" id="PF14497">
    <property type="entry name" value="GST_C_3"/>
    <property type="match status" value="1"/>
</dbReference>
<feature type="region of interest" description="Disordered" evidence="1">
    <location>
        <begin position="58"/>
        <end position="77"/>
    </location>
</feature>
<dbReference type="PROSITE" id="PS50405">
    <property type="entry name" value="GST_CTER"/>
    <property type="match status" value="1"/>
</dbReference>
<dbReference type="InterPro" id="IPR050213">
    <property type="entry name" value="GST_superfamily"/>
</dbReference>
<reference evidence="4" key="1">
    <citation type="submission" date="2022-03" db="EMBL/GenBank/DDBJ databases">
        <title>Draft genome sequence of Aduncisulcus paluster, a free-living microaerophilic Fornicata.</title>
        <authorList>
            <person name="Yuyama I."/>
            <person name="Kume K."/>
            <person name="Tamura T."/>
            <person name="Inagaki Y."/>
            <person name="Hashimoto T."/>
        </authorList>
    </citation>
    <scope>NUCLEOTIDE SEQUENCE</scope>
    <source>
        <strain evidence="4">NY0171</strain>
    </source>
</reference>
<evidence type="ECO:0000259" key="3">
    <source>
        <dbReference type="PROSITE" id="PS50405"/>
    </source>
</evidence>
<feature type="domain" description="GST C-terminal" evidence="3">
    <location>
        <begin position="155"/>
        <end position="281"/>
    </location>
</feature>
<keyword evidence="5" id="KW-1185">Reference proteome</keyword>
<evidence type="ECO:0000313" key="5">
    <source>
        <dbReference type="Proteomes" id="UP001057375"/>
    </source>
</evidence>
<dbReference type="InterPro" id="IPR010987">
    <property type="entry name" value="Glutathione-S-Trfase_C-like"/>
</dbReference>
<dbReference type="PROSITE" id="PS50404">
    <property type="entry name" value="GST_NTER"/>
    <property type="match status" value="1"/>
</dbReference>
<proteinExistence type="predicted"/>
<dbReference type="SUPFAM" id="SSF47616">
    <property type="entry name" value="GST C-terminal domain-like"/>
    <property type="match status" value="1"/>
</dbReference>
<evidence type="ECO:0000256" key="1">
    <source>
        <dbReference type="SAM" id="MobiDB-lite"/>
    </source>
</evidence>
<accession>A0ABQ5KIV9</accession>
<dbReference type="InterPro" id="IPR004046">
    <property type="entry name" value="GST_C"/>
</dbReference>
<dbReference type="Gene3D" id="3.40.30.10">
    <property type="entry name" value="Glutaredoxin"/>
    <property type="match status" value="1"/>
</dbReference>
<organism evidence="4 5">
    <name type="scientific">Aduncisulcus paluster</name>
    <dbReference type="NCBI Taxonomy" id="2918883"/>
    <lineage>
        <taxon>Eukaryota</taxon>
        <taxon>Metamonada</taxon>
        <taxon>Carpediemonas-like organisms</taxon>
        <taxon>Aduncisulcus</taxon>
    </lineage>
</organism>
<comment type="caution">
    <text evidence="4">The sequence shown here is derived from an EMBL/GenBank/DDBJ whole genome shotgun (WGS) entry which is preliminary data.</text>
</comment>
<dbReference type="InterPro" id="IPR004045">
    <property type="entry name" value="Glutathione_S-Trfase_N"/>
</dbReference>
<sequence length="281" mass="31486">MENPHDFVLRTQLSSSYISGDPLEFPALPTSMTQPSFPASDLCLESQKEDTSEKIIISSATSKASDPQDKPSDEVDPPTLVYYESHGEADCIRIAFSLCGISWREKKVTSSNERECRLSSPFCELPCLHIDGLTLSGGTASLRYICSRNGLCGPNLETQTLLEIVVGVCTELVWTMWNAMNDLDAEEEEESRREHRKQLLYKKFIKGRLLFLNREFVKCHPGPFLLGSRPSFGDIHAFSSLDAIVRCFPNSLVPFPGLSSFYEEFNALPEISLLNQSGKRF</sequence>
<dbReference type="Gene3D" id="1.20.1050.10">
    <property type="match status" value="1"/>
</dbReference>
<feature type="region of interest" description="Disordered" evidence="1">
    <location>
        <begin position="29"/>
        <end position="49"/>
    </location>
</feature>
<dbReference type="PANTHER" id="PTHR11571">
    <property type="entry name" value="GLUTATHIONE S-TRANSFERASE"/>
    <property type="match status" value="1"/>
</dbReference>
<dbReference type="PANTHER" id="PTHR11571:SF150">
    <property type="entry name" value="GLUTATHIONE S-TRANSFERASE"/>
    <property type="match status" value="1"/>
</dbReference>
<gene>
    <name evidence="4" type="ORF">ADUPG1_006614</name>
</gene>
<protein>
    <submittedName>
        <fullName evidence="4">Hematopoietic prostaglandin D synthase-like</fullName>
    </submittedName>
</protein>
<feature type="domain" description="GST N-terminal" evidence="2">
    <location>
        <begin position="76"/>
        <end position="153"/>
    </location>
</feature>
<evidence type="ECO:0000259" key="2">
    <source>
        <dbReference type="PROSITE" id="PS50404"/>
    </source>
</evidence>
<dbReference type="InterPro" id="IPR036249">
    <property type="entry name" value="Thioredoxin-like_sf"/>
</dbReference>
<dbReference type="Proteomes" id="UP001057375">
    <property type="component" value="Unassembled WGS sequence"/>
</dbReference>